<dbReference type="EMBL" id="NOXS01000033">
    <property type="protein sequence ID" value="OYQ18046.1"/>
    <property type="molecule type" value="Genomic_DNA"/>
</dbReference>
<dbReference type="AlphaFoldDB" id="A0A255XM67"/>
<organism evidence="3 4">
    <name type="scientific">Elstera cyanobacteriorum</name>
    <dbReference type="NCBI Taxonomy" id="2022747"/>
    <lineage>
        <taxon>Bacteria</taxon>
        <taxon>Pseudomonadati</taxon>
        <taxon>Pseudomonadota</taxon>
        <taxon>Alphaproteobacteria</taxon>
        <taxon>Rhodospirillales</taxon>
        <taxon>Rhodospirillaceae</taxon>
        <taxon>Elstera</taxon>
    </lineage>
</organism>
<evidence type="ECO:0000256" key="1">
    <source>
        <dbReference type="ARBA" id="ARBA00022676"/>
    </source>
</evidence>
<gene>
    <name evidence="3" type="ORF">CHR90_13855</name>
</gene>
<evidence type="ECO:0000313" key="4">
    <source>
        <dbReference type="Proteomes" id="UP000216361"/>
    </source>
</evidence>
<comment type="caution">
    <text evidence="3">The sequence shown here is derived from an EMBL/GenBank/DDBJ whole genome shotgun (WGS) entry which is preliminary data.</text>
</comment>
<dbReference type="GO" id="GO:0009244">
    <property type="term" value="P:lipopolysaccharide core region biosynthetic process"/>
    <property type="evidence" value="ECO:0007669"/>
    <property type="project" value="TreeGrafter"/>
</dbReference>
<dbReference type="Gene3D" id="3.40.50.2000">
    <property type="entry name" value="Glycogen Phosphorylase B"/>
    <property type="match status" value="2"/>
</dbReference>
<evidence type="ECO:0008006" key="5">
    <source>
        <dbReference type="Google" id="ProtNLM"/>
    </source>
</evidence>
<dbReference type="Proteomes" id="UP000216361">
    <property type="component" value="Unassembled WGS sequence"/>
</dbReference>
<evidence type="ECO:0000313" key="3">
    <source>
        <dbReference type="EMBL" id="OYQ18046.1"/>
    </source>
</evidence>
<dbReference type="CDD" id="cd03789">
    <property type="entry name" value="GT9_LPS_heptosyltransferase"/>
    <property type="match status" value="1"/>
</dbReference>
<reference evidence="3 4" key="1">
    <citation type="submission" date="2017-07" db="EMBL/GenBank/DDBJ databases">
        <title>Elstera cyanobacteriorum sp. nov., a novel bacterium isolated from cyanobacterial aggregates in a eutrophic lake.</title>
        <authorList>
            <person name="Cai H."/>
        </authorList>
    </citation>
    <scope>NUCLEOTIDE SEQUENCE [LARGE SCALE GENOMIC DNA]</scope>
    <source>
        <strain evidence="3 4">TH019</strain>
    </source>
</reference>
<dbReference type="RefSeq" id="WP_094409608.1">
    <property type="nucleotide sequence ID" value="NZ_BMJZ01000002.1"/>
</dbReference>
<protein>
    <recommendedName>
        <fullName evidence="5">ADP-heptose--LPS heptosyltransferase</fullName>
    </recommendedName>
</protein>
<dbReference type="InterPro" id="IPR002201">
    <property type="entry name" value="Glyco_trans_9"/>
</dbReference>
<dbReference type="Pfam" id="PF01075">
    <property type="entry name" value="Glyco_transf_9"/>
    <property type="match status" value="1"/>
</dbReference>
<name>A0A255XM67_9PROT</name>
<sequence>MTQYTSPQAALLEHDPRPRPPLDARVLVYVGLDLLGDGLMKLPFVRALRAAFPEGEIVWLAGKGGSAYKTQLAPLVKGLLTEVVENADIGSSWTEILGRPMKDDSFDLVIDTQTRMLTTLVLKRIKTGCFISGAADFSLSTIKPGKGYVRPDAMCARLLDLLHLATGEAPNPQAPIPMAREIGELAGRLLPEGYHYVAFAPGAGGKHKIWPLQNYVTVARSLSANDIVPVWFLGPDEATWIDDIAANVPGSLFPLQHSAARPLKYRADLTIATASFCAAGVANDCGGGHLLAAAGIPLISLFGPTDPSKFAPMARDGIVIRAQDFGGEAMEKIPPQVVLQALSGFLS</sequence>
<dbReference type="OrthoDB" id="7158927at2"/>
<dbReference type="PANTHER" id="PTHR30160">
    <property type="entry name" value="TETRAACYLDISACCHARIDE 4'-KINASE-RELATED"/>
    <property type="match status" value="1"/>
</dbReference>
<dbReference type="GO" id="GO:0005829">
    <property type="term" value="C:cytosol"/>
    <property type="evidence" value="ECO:0007669"/>
    <property type="project" value="TreeGrafter"/>
</dbReference>
<dbReference type="SUPFAM" id="SSF53756">
    <property type="entry name" value="UDP-Glycosyltransferase/glycogen phosphorylase"/>
    <property type="match status" value="1"/>
</dbReference>
<dbReference type="GO" id="GO:0008713">
    <property type="term" value="F:ADP-heptose-lipopolysaccharide heptosyltransferase activity"/>
    <property type="evidence" value="ECO:0007669"/>
    <property type="project" value="TreeGrafter"/>
</dbReference>
<keyword evidence="1" id="KW-0328">Glycosyltransferase</keyword>
<keyword evidence="4" id="KW-1185">Reference proteome</keyword>
<proteinExistence type="predicted"/>
<accession>A0A255XM67</accession>
<dbReference type="InterPro" id="IPR051199">
    <property type="entry name" value="LPS_LOS_Heptosyltrfase"/>
</dbReference>
<keyword evidence="2" id="KW-0808">Transferase</keyword>
<evidence type="ECO:0000256" key="2">
    <source>
        <dbReference type="ARBA" id="ARBA00022679"/>
    </source>
</evidence>